<proteinExistence type="predicted"/>
<dbReference type="RefSeq" id="WP_339554546.1">
    <property type="nucleotide sequence ID" value="NZ_CP159258.1"/>
</dbReference>
<name>A0AAU8E9A2_9PSED</name>
<protein>
    <submittedName>
        <fullName evidence="1">Uncharacterized protein</fullName>
    </submittedName>
</protein>
<evidence type="ECO:0000313" key="1">
    <source>
        <dbReference type="EMBL" id="XCG76241.1"/>
    </source>
</evidence>
<gene>
    <name evidence="1" type="ORF">ABVN21_09280</name>
</gene>
<dbReference type="AlphaFoldDB" id="A0AAU8E9A2"/>
<organism evidence="1">
    <name type="scientific">Pseudomonas sp. MYb327</name>
    <dbReference type="NCBI Taxonomy" id="2745230"/>
    <lineage>
        <taxon>Bacteria</taxon>
        <taxon>Pseudomonadati</taxon>
        <taxon>Pseudomonadota</taxon>
        <taxon>Gammaproteobacteria</taxon>
        <taxon>Pseudomonadales</taxon>
        <taxon>Pseudomonadaceae</taxon>
        <taxon>Pseudomonas</taxon>
    </lineage>
</organism>
<dbReference type="EMBL" id="CP159258">
    <property type="protein sequence ID" value="XCG76241.1"/>
    <property type="molecule type" value="Genomic_DNA"/>
</dbReference>
<sequence>MKKKVLFADTHELLEADLKRTERAALQGASFYWEGEVLAHLGGTSFFMTKALSQMSSSMKASFKQQVISFIDQGDYATSSYVGFFSMLQSLLNSISTSSFDLNWIAQALENSGFRRNKKMMTRFLLQWRERDSNIIDQDVLSFLNDASPHRNGPRHVLSDDPEKSWLTNEEYDGLLSVVWKNYDNGTSCTQVTLIKLLSMQYARRPIQIAYLKVGDICNSDSLGNIGHYIDFPGAKDLAAETSFRDSKPETHPLPDHIWDLCCIQLQEVRELYENVLSRTLTDDQFKILPLFCSKRRIKEAQQLIETRHQYNLLDHLGSELLHLPK</sequence>
<reference evidence="1" key="1">
    <citation type="submission" date="2024-06" db="EMBL/GenBank/DDBJ databases">
        <title>The Caenorhabditis elegans bacterial microbiome influences microsporidia infection through nutrient limitation and inhibiting parasite invasion.</title>
        <authorList>
            <person name="Tamim El Jarkass H."/>
            <person name="Castelblanco S."/>
            <person name="Kaur M."/>
            <person name="Wan Y.C."/>
            <person name="Ellis A.E."/>
            <person name="Sheldon R.D."/>
            <person name="Lien E.C."/>
            <person name="Burton N.O."/>
            <person name="Wright G.D."/>
            <person name="Reinke A.W."/>
        </authorList>
    </citation>
    <scope>NUCLEOTIDE SEQUENCE</scope>
    <source>
        <strain evidence="1">MYb327</strain>
    </source>
</reference>
<accession>A0AAU8E9A2</accession>